<dbReference type="SUPFAM" id="SSF55620">
    <property type="entry name" value="Tetrahydrobiopterin biosynthesis enzymes-like"/>
    <property type="match status" value="1"/>
</dbReference>
<evidence type="ECO:0000259" key="1">
    <source>
        <dbReference type="SMART" id="SM00905"/>
    </source>
</evidence>
<keyword evidence="3" id="KW-1185">Reference proteome</keyword>
<name>A0AAX2AFR1_9BACT</name>
<dbReference type="Pfam" id="PF02152">
    <property type="entry name" value="FolB"/>
    <property type="match status" value="1"/>
</dbReference>
<dbReference type="Proteomes" id="UP000290092">
    <property type="component" value="Unassembled WGS sequence"/>
</dbReference>
<dbReference type="InterPro" id="IPR006157">
    <property type="entry name" value="FolB_dom"/>
</dbReference>
<protein>
    <submittedName>
        <fullName evidence="2">Dihydroneopterin aldolase</fullName>
    </submittedName>
</protein>
<dbReference type="KEGG" id="amyt:AMYT_0339"/>
<organism evidence="2 3">
    <name type="scientific">Malaciobacter mytili LMG 24559</name>
    <dbReference type="NCBI Taxonomy" id="1032238"/>
    <lineage>
        <taxon>Bacteria</taxon>
        <taxon>Pseudomonadati</taxon>
        <taxon>Campylobacterota</taxon>
        <taxon>Epsilonproteobacteria</taxon>
        <taxon>Campylobacterales</taxon>
        <taxon>Arcobacteraceae</taxon>
        <taxon>Malaciobacter</taxon>
    </lineage>
</organism>
<gene>
    <name evidence="2" type="ORF">CP985_06440</name>
</gene>
<dbReference type="AlphaFoldDB" id="A0AAX2AFR1"/>
<dbReference type="RefSeq" id="WP_114840835.1">
    <property type="nucleotide sequence ID" value="NZ_CP031219.1"/>
</dbReference>
<evidence type="ECO:0000313" key="3">
    <source>
        <dbReference type="Proteomes" id="UP000290092"/>
    </source>
</evidence>
<dbReference type="GO" id="GO:0006760">
    <property type="term" value="P:folic acid-containing compound metabolic process"/>
    <property type="evidence" value="ECO:0007669"/>
    <property type="project" value="InterPro"/>
</dbReference>
<sequence>MKIKIKDLTFNCIIGILPFEREMAQQVVINCKIKYKYKNSEFIDYSLVAKDIETIMIEKKFELIEDALLYLKRHLRDKYNVTKLKLTICKPQILPNCKVSVTK</sequence>
<dbReference type="EMBL" id="NXID01000019">
    <property type="protein sequence ID" value="RXK15862.1"/>
    <property type="molecule type" value="Genomic_DNA"/>
</dbReference>
<feature type="domain" description="Dihydroneopterin aldolase/epimerase" evidence="1">
    <location>
        <begin position="3"/>
        <end position="103"/>
    </location>
</feature>
<proteinExistence type="predicted"/>
<accession>A0AAX2AFR1</accession>
<comment type="caution">
    <text evidence="2">The sequence shown here is derived from an EMBL/GenBank/DDBJ whole genome shotgun (WGS) entry which is preliminary data.</text>
</comment>
<dbReference type="SMART" id="SM00905">
    <property type="entry name" value="FolB"/>
    <property type="match status" value="1"/>
</dbReference>
<dbReference type="NCBIfam" id="TIGR00526">
    <property type="entry name" value="folB_dom"/>
    <property type="match status" value="1"/>
</dbReference>
<evidence type="ECO:0000313" key="2">
    <source>
        <dbReference type="EMBL" id="RXK15862.1"/>
    </source>
</evidence>
<reference evidence="2 3" key="1">
    <citation type="submission" date="2017-09" db="EMBL/GenBank/DDBJ databases">
        <title>Genomics of the genus Arcobacter.</title>
        <authorList>
            <person name="Perez-Cataluna A."/>
            <person name="Figueras M.J."/>
            <person name="Salas-Masso N."/>
        </authorList>
    </citation>
    <scope>NUCLEOTIDE SEQUENCE [LARGE SCALE GENOMIC DNA]</scope>
    <source>
        <strain evidence="2 3">CECT 7386</strain>
    </source>
</reference>
<dbReference type="Gene3D" id="3.30.1130.10">
    <property type="match status" value="1"/>
</dbReference>
<dbReference type="InterPro" id="IPR043133">
    <property type="entry name" value="GTP-CH-I_C/QueF"/>
</dbReference>
<dbReference type="GO" id="GO:0004150">
    <property type="term" value="F:dihydroneopterin aldolase activity"/>
    <property type="evidence" value="ECO:0007669"/>
    <property type="project" value="InterPro"/>
</dbReference>